<organism evidence="1">
    <name type="scientific">marine sediment metagenome</name>
    <dbReference type="NCBI Taxonomy" id="412755"/>
    <lineage>
        <taxon>unclassified sequences</taxon>
        <taxon>metagenomes</taxon>
        <taxon>ecological metagenomes</taxon>
    </lineage>
</organism>
<name>A0A0F9GRV3_9ZZZZ</name>
<dbReference type="AlphaFoldDB" id="A0A0F9GRV3"/>
<proteinExistence type="predicted"/>
<comment type="caution">
    <text evidence="1">The sequence shown here is derived from an EMBL/GenBank/DDBJ whole genome shotgun (WGS) entry which is preliminary data.</text>
</comment>
<evidence type="ECO:0000313" key="1">
    <source>
        <dbReference type="EMBL" id="KKM01530.1"/>
    </source>
</evidence>
<reference evidence="1" key="1">
    <citation type="journal article" date="2015" name="Nature">
        <title>Complex archaea that bridge the gap between prokaryotes and eukaryotes.</title>
        <authorList>
            <person name="Spang A."/>
            <person name="Saw J.H."/>
            <person name="Jorgensen S.L."/>
            <person name="Zaremba-Niedzwiedzka K."/>
            <person name="Martijn J."/>
            <person name="Lind A.E."/>
            <person name="van Eijk R."/>
            <person name="Schleper C."/>
            <person name="Guy L."/>
            <person name="Ettema T.J."/>
        </authorList>
    </citation>
    <scope>NUCLEOTIDE SEQUENCE</scope>
</reference>
<accession>A0A0F9GRV3</accession>
<protein>
    <submittedName>
        <fullName evidence="1">Uncharacterized protein</fullName>
    </submittedName>
</protein>
<dbReference type="EMBL" id="LAZR01017174">
    <property type="protein sequence ID" value="KKM01530.1"/>
    <property type="molecule type" value="Genomic_DNA"/>
</dbReference>
<sequence length="73" mass="8680">MDILERLRESVHWMVINTSNVPTKHIQVMDDAYDEIERLRKDFKGSADLYIKTIKRMEDRKPLTSYKDMYGSG</sequence>
<gene>
    <name evidence="1" type="ORF">LCGC14_1793530</name>
</gene>